<name>A0A1E4TJL7_9ASCO</name>
<dbReference type="Pfam" id="PF00617">
    <property type="entry name" value="RasGEF"/>
    <property type="match status" value="1"/>
</dbReference>
<evidence type="ECO:0000259" key="3">
    <source>
        <dbReference type="PROSITE" id="PS50009"/>
    </source>
</evidence>
<feature type="domain" description="Ras-GEF" evidence="3">
    <location>
        <begin position="240"/>
        <end position="488"/>
    </location>
</feature>
<dbReference type="PROSITE" id="PS50212">
    <property type="entry name" value="RASGEF_NTER"/>
    <property type="match status" value="1"/>
</dbReference>
<evidence type="ECO:0000313" key="6">
    <source>
        <dbReference type="Proteomes" id="UP000095023"/>
    </source>
</evidence>
<dbReference type="SUPFAM" id="SSF48366">
    <property type="entry name" value="Ras GEF"/>
    <property type="match status" value="1"/>
</dbReference>
<evidence type="ECO:0008006" key="7">
    <source>
        <dbReference type="Google" id="ProtNLM"/>
    </source>
</evidence>
<feature type="domain" description="N-terminal Ras-GEF" evidence="4">
    <location>
        <begin position="10"/>
        <end position="131"/>
    </location>
</feature>
<dbReference type="SMART" id="SM00147">
    <property type="entry name" value="RasGEF"/>
    <property type="match status" value="1"/>
</dbReference>
<dbReference type="InterPro" id="IPR001895">
    <property type="entry name" value="RASGEF_cat_dom"/>
</dbReference>
<keyword evidence="1 2" id="KW-0344">Guanine-nucleotide releasing factor</keyword>
<dbReference type="EMBL" id="KV453841">
    <property type="protein sequence ID" value="ODV91941.1"/>
    <property type="molecule type" value="Genomic_DNA"/>
</dbReference>
<gene>
    <name evidence="5" type="ORF">CANCADRAFT_78944</name>
</gene>
<evidence type="ECO:0000256" key="2">
    <source>
        <dbReference type="PROSITE-ProRule" id="PRU00168"/>
    </source>
</evidence>
<evidence type="ECO:0000256" key="1">
    <source>
        <dbReference type="ARBA" id="ARBA00022658"/>
    </source>
</evidence>
<organism evidence="5 6">
    <name type="scientific">Tortispora caseinolytica NRRL Y-17796</name>
    <dbReference type="NCBI Taxonomy" id="767744"/>
    <lineage>
        <taxon>Eukaryota</taxon>
        <taxon>Fungi</taxon>
        <taxon>Dikarya</taxon>
        <taxon>Ascomycota</taxon>
        <taxon>Saccharomycotina</taxon>
        <taxon>Trigonopsidomycetes</taxon>
        <taxon>Trigonopsidales</taxon>
        <taxon>Trigonopsidaceae</taxon>
        <taxon>Tortispora</taxon>
    </lineage>
</organism>
<protein>
    <recommendedName>
        <fullName evidence="7">Ras-GEF domain-containing protein</fullName>
    </recommendedName>
</protein>
<dbReference type="PANTHER" id="PTHR23113:SF99">
    <property type="entry name" value="RASGEF DOMAIN-CONTAINING PROTEIN"/>
    <property type="match status" value="1"/>
</dbReference>
<dbReference type="Proteomes" id="UP000095023">
    <property type="component" value="Unassembled WGS sequence"/>
</dbReference>
<dbReference type="InterPro" id="IPR023578">
    <property type="entry name" value="Ras_GEF_dom_sf"/>
</dbReference>
<dbReference type="OrthoDB" id="28357at2759"/>
<dbReference type="PROSITE" id="PS50009">
    <property type="entry name" value="RASGEF_CAT"/>
    <property type="match status" value="1"/>
</dbReference>
<keyword evidence="6" id="KW-1185">Reference proteome</keyword>
<dbReference type="InterPro" id="IPR036964">
    <property type="entry name" value="RASGEF_cat_dom_sf"/>
</dbReference>
<dbReference type="Gene3D" id="1.20.870.10">
    <property type="entry name" value="Son of sevenless (SoS) protein Chain: S domain 1"/>
    <property type="match status" value="1"/>
</dbReference>
<dbReference type="AlphaFoldDB" id="A0A1E4TJL7"/>
<evidence type="ECO:0000313" key="5">
    <source>
        <dbReference type="EMBL" id="ODV91941.1"/>
    </source>
</evidence>
<proteinExistence type="predicted"/>
<dbReference type="GO" id="GO:0007264">
    <property type="term" value="P:small GTPase-mediated signal transduction"/>
    <property type="evidence" value="ECO:0007669"/>
    <property type="project" value="InterPro"/>
</dbReference>
<dbReference type="InterPro" id="IPR008937">
    <property type="entry name" value="Ras-like_GEF"/>
</dbReference>
<sequence length="488" mass="55915">MNAPLSSNGDCSFDQARTLVELLDCAVLGEYKVDYSSWPPRMDHALLLIMVYRSVATPKELLVHVADRSDSAPFSDAAIAKFLILWMDQAPQDFVDSECYSMLNGLLQALQRNPALEPAITLAQRLLRLPAQDFDTTYSGISTISAEVPRESRTVSSRSSELTIPMKNRKNHSSLNIIFDYMEQDDRSDSPSDSSETELYFPPSYSHSSWASEHSADSSASFLSVEEKHQFYLESLLKCPPHLIASEIVRLDWDLFSKVRLRDYVRFAFTSFSRFKGYPEAFEAYTNVAKFCNFMSDWTSTALTNAPESLRPSVLSLLVKVVGFLYHWGDFNSLFPMTIGLQKYIDRNPDDWQRLIDPDSSCSDLELSVELLEEDLEIFERCRDKVIRTGNRFEHYQDEIRSRMWSGKQYIPLWGPFASLLILAKDGNDSFVGEEQRINWPKFILIGSYLNVARIALERPYFVAYTPEAFRVIRTVQHMSDNPLQEDT</sequence>
<dbReference type="InterPro" id="IPR000651">
    <property type="entry name" value="Ras-like_Gua-exchang_fac_N"/>
</dbReference>
<reference evidence="6" key="1">
    <citation type="submission" date="2016-02" db="EMBL/GenBank/DDBJ databases">
        <title>Comparative genomics of biotechnologically important yeasts.</title>
        <authorList>
            <consortium name="DOE Joint Genome Institute"/>
            <person name="Riley R."/>
            <person name="Haridas S."/>
            <person name="Wolfe K.H."/>
            <person name="Lopes M.R."/>
            <person name="Hittinger C.T."/>
            <person name="Goker M."/>
            <person name="Salamov A."/>
            <person name="Wisecaver J."/>
            <person name="Long T.M."/>
            <person name="Aerts A.L."/>
            <person name="Barry K."/>
            <person name="Choi C."/>
            <person name="Clum A."/>
            <person name="Coughlan A.Y."/>
            <person name="Deshpande S."/>
            <person name="Douglass A.P."/>
            <person name="Hanson S.J."/>
            <person name="Klenk H.-P."/>
            <person name="Labutti K."/>
            <person name="Lapidus A."/>
            <person name="Lindquist E."/>
            <person name="Lipzen A."/>
            <person name="Meier-Kolthoff J.P."/>
            <person name="Ohm R.A."/>
            <person name="Otillar R.P."/>
            <person name="Pangilinan J."/>
            <person name="Peng Y."/>
            <person name="Rokas A."/>
            <person name="Rosa C.A."/>
            <person name="Scheuner C."/>
            <person name="Sibirny A.A."/>
            <person name="Slot J.C."/>
            <person name="Stielow J.B."/>
            <person name="Sun H."/>
            <person name="Kurtzman C.P."/>
            <person name="Blackwell M."/>
            <person name="Jeffries T.W."/>
            <person name="Grigoriev I.V."/>
        </authorList>
    </citation>
    <scope>NUCLEOTIDE SEQUENCE [LARGE SCALE GENOMIC DNA]</scope>
    <source>
        <strain evidence="6">NRRL Y-17796</strain>
    </source>
</reference>
<accession>A0A1E4TJL7</accession>
<dbReference type="GO" id="GO:0005085">
    <property type="term" value="F:guanyl-nucleotide exchange factor activity"/>
    <property type="evidence" value="ECO:0007669"/>
    <property type="project" value="UniProtKB-KW"/>
</dbReference>
<dbReference type="PANTHER" id="PTHR23113">
    <property type="entry name" value="GUANINE NUCLEOTIDE EXCHANGE FACTOR"/>
    <property type="match status" value="1"/>
</dbReference>
<evidence type="ECO:0000259" key="4">
    <source>
        <dbReference type="PROSITE" id="PS50212"/>
    </source>
</evidence>
<dbReference type="Gene3D" id="1.10.840.10">
    <property type="entry name" value="Ras guanine-nucleotide exchange factors catalytic domain"/>
    <property type="match status" value="1"/>
</dbReference>